<name>A0A6J4E1E7_9PSED</name>
<protein>
    <recommendedName>
        <fullName evidence="5">Methyltransferase</fullName>
    </recommendedName>
</protein>
<sequence>MIKLVTRTVDVVTGSAELEDLHTLSDFPVFMGVVEHSVEQDLVADMSWSISRTSGLIQLKKLLPLDVLYQAQTTTSAVGATWMAHHREFAKFIAKYSPTGVLEFGGAHGILSIEYQNFGDVPWTILEPNPSPADGCRAEFIKGFFDERFKFDKEFDVLVHSHVFEHLYEPAGFMRAVKEFLPLGQKMLFSVPDLSEWLKRKYTNCINFEHTVYLTEPYVEYLMAEYGFRVLEKQKVMDGHSIFYAVVRDDSVARYELSGELYAENSKVYREFVGYYEALAAELNEKLKGWDGEIYLFGAHVFSQYLIAFGLDVSNVVSLLDNDSRKQGKRLYGTELNVASPEVLRGKKNVAVILKAGIYNEEIKQGISSEINDAVIYF</sequence>
<dbReference type="RefSeq" id="WP_197970215.1">
    <property type="nucleotide sequence ID" value="NZ_AP023189.1"/>
</dbReference>
<dbReference type="AlphaFoldDB" id="A0A6J4E1E7"/>
<dbReference type="Proteomes" id="UP000509383">
    <property type="component" value="Chromosome"/>
</dbReference>
<dbReference type="KEGG" id="ptw:TUM18999_16710"/>
<evidence type="ECO:0008006" key="5">
    <source>
        <dbReference type="Google" id="ProtNLM"/>
    </source>
</evidence>
<dbReference type="Proteomes" id="UP001054892">
    <property type="component" value="Unassembled WGS sequence"/>
</dbReference>
<dbReference type="SUPFAM" id="SSF53335">
    <property type="entry name" value="S-adenosyl-L-methionine-dependent methyltransferases"/>
    <property type="match status" value="1"/>
</dbReference>
<evidence type="ECO:0000313" key="3">
    <source>
        <dbReference type="Proteomes" id="UP000509383"/>
    </source>
</evidence>
<dbReference type="EMBL" id="BQKM01000002">
    <property type="protein sequence ID" value="GJN51524.1"/>
    <property type="molecule type" value="Genomic_DNA"/>
</dbReference>
<accession>A0A6J4E1E7</accession>
<dbReference type="Gene3D" id="3.40.50.720">
    <property type="entry name" value="NAD(P)-binding Rossmann-like Domain"/>
    <property type="match status" value="1"/>
</dbReference>
<evidence type="ECO:0000313" key="4">
    <source>
        <dbReference type="Proteomes" id="UP001054892"/>
    </source>
</evidence>
<dbReference type="Gene3D" id="3.40.50.150">
    <property type="entry name" value="Vaccinia Virus protein VP39"/>
    <property type="match status" value="1"/>
</dbReference>
<dbReference type="Pfam" id="PF13489">
    <property type="entry name" value="Methyltransf_23"/>
    <property type="match status" value="1"/>
</dbReference>
<dbReference type="InterPro" id="IPR029063">
    <property type="entry name" value="SAM-dependent_MTases_sf"/>
</dbReference>
<proteinExistence type="predicted"/>
<gene>
    <name evidence="1" type="ORF">TUM18999_16710</name>
    <name evidence="2" type="ORF">TUM20286_12760</name>
</gene>
<keyword evidence="4" id="KW-1185">Reference proteome</keyword>
<dbReference type="EMBL" id="AP023189">
    <property type="protein sequence ID" value="BCG23480.1"/>
    <property type="molecule type" value="Genomic_DNA"/>
</dbReference>
<organism evidence="1 3">
    <name type="scientific">Pseudomonas tohonis</name>
    <dbReference type="NCBI Taxonomy" id="2725477"/>
    <lineage>
        <taxon>Bacteria</taxon>
        <taxon>Pseudomonadati</taxon>
        <taxon>Pseudomonadota</taxon>
        <taxon>Gammaproteobacteria</taxon>
        <taxon>Pseudomonadales</taxon>
        <taxon>Pseudomonadaceae</taxon>
        <taxon>Pseudomonas</taxon>
    </lineage>
</organism>
<reference evidence="1 3" key="1">
    <citation type="submission" date="2020-05" db="EMBL/GenBank/DDBJ databases">
        <title>Characterization of novel class B3 metallo-beta-lactamase from novel Pseudomonas species.</title>
        <authorList>
            <person name="Yamada K."/>
            <person name="Aoki K."/>
            <person name="Ishii Y."/>
        </authorList>
    </citation>
    <scope>NUCLEOTIDE SEQUENCE [LARGE SCALE GENOMIC DNA]</scope>
    <source>
        <strain evidence="1 3">TUM18999</strain>
        <strain evidence="2 4">TUM20286</strain>
    </source>
</reference>
<evidence type="ECO:0000313" key="2">
    <source>
        <dbReference type="EMBL" id="GJN51524.1"/>
    </source>
</evidence>
<evidence type="ECO:0000313" key="1">
    <source>
        <dbReference type="EMBL" id="BCG23480.1"/>
    </source>
</evidence>